<evidence type="ECO:0000313" key="6">
    <source>
        <dbReference type="Proteomes" id="UP000581135"/>
    </source>
</evidence>
<proteinExistence type="inferred from homology"/>
<dbReference type="RefSeq" id="WP_183416644.1">
    <property type="nucleotide sequence ID" value="NZ_JACHXA010000005.1"/>
</dbReference>
<reference evidence="5 6" key="1">
    <citation type="submission" date="2020-08" db="EMBL/GenBank/DDBJ databases">
        <title>Genomic Encyclopedia of Type Strains, Phase III (KMG-III): the genomes of soil and plant-associated and newly described type strains.</title>
        <authorList>
            <person name="Whitman W."/>
        </authorList>
    </citation>
    <scope>NUCLEOTIDE SEQUENCE [LARGE SCALE GENOMIC DNA]</scope>
    <source>
        <strain evidence="5 6">CECT 8803</strain>
    </source>
</reference>
<keyword evidence="6" id="KW-1185">Reference proteome</keyword>
<evidence type="ECO:0000256" key="1">
    <source>
        <dbReference type="ARBA" id="ARBA00010458"/>
    </source>
</evidence>
<dbReference type="GO" id="GO:0006637">
    <property type="term" value="P:acyl-CoA metabolic process"/>
    <property type="evidence" value="ECO:0007669"/>
    <property type="project" value="TreeGrafter"/>
</dbReference>
<protein>
    <submittedName>
        <fullName evidence="5">Acyl-CoA thioesterase YciA</fullName>
        <ecNumber evidence="5">3.1.2.-</ecNumber>
    </submittedName>
</protein>
<dbReference type="AlphaFoldDB" id="A0A839STK8"/>
<keyword evidence="2 3" id="KW-0378">Hydrolase</keyword>
<comment type="similarity">
    <text evidence="1">Belongs to the acyl coenzyme A hydrolase family.</text>
</comment>
<dbReference type="GO" id="GO:0009062">
    <property type="term" value="P:fatty acid catabolic process"/>
    <property type="evidence" value="ECO:0007669"/>
    <property type="project" value="TreeGrafter"/>
</dbReference>
<dbReference type="PROSITE" id="PS51770">
    <property type="entry name" value="HOTDOG_ACOT"/>
    <property type="match status" value="1"/>
</dbReference>
<dbReference type="InterPro" id="IPR033120">
    <property type="entry name" value="HOTDOG_ACOT"/>
</dbReference>
<evidence type="ECO:0000313" key="5">
    <source>
        <dbReference type="EMBL" id="MBB3065822.1"/>
    </source>
</evidence>
<name>A0A839STK8_9PROT</name>
<feature type="domain" description="HotDog ACOT-type" evidence="4">
    <location>
        <begin position="8"/>
        <end position="120"/>
    </location>
</feature>
<dbReference type="GO" id="GO:0052816">
    <property type="term" value="F:long-chain fatty acyl-CoA hydrolase activity"/>
    <property type="evidence" value="ECO:0007669"/>
    <property type="project" value="TreeGrafter"/>
</dbReference>
<dbReference type="SUPFAM" id="SSF54637">
    <property type="entry name" value="Thioesterase/thiol ester dehydrase-isomerase"/>
    <property type="match status" value="1"/>
</dbReference>
<evidence type="ECO:0000256" key="2">
    <source>
        <dbReference type="ARBA" id="ARBA00022801"/>
    </source>
</evidence>
<dbReference type="EC" id="3.1.2.-" evidence="5"/>
<evidence type="ECO:0000256" key="3">
    <source>
        <dbReference type="PROSITE-ProRule" id="PRU01106"/>
    </source>
</evidence>
<evidence type="ECO:0000259" key="4">
    <source>
        <dbReference type="PROSITE" id="PS51770"/>
    </source>
</evidence>
<dbReference type="InterPro" id="IPR040170">
    <property type="entry name" value="Cytosol_ACT"/>
</dbReference>
<dbReference type="Pfam" id="PF03061">
    <property type="entry name" value="4HBT"/>
    <property type="match status" value="1"/>
</dbReference>
<dbReference type="CDD" id="cd03442">
    <property type="entry name" value="BFIT_BACH"/>
    <property type="match status" value="1"/>
</dbReference>
<dbReference type="PANTHER" id="PTHR11049">
    <property type="entry name" value="ACYL COENZYME A THIOESTER HYDROLASE"/>
    <property type="match status" value="1"/>
</dbReference>
<dbReference type="GO" id="GO:0005829">
    <property type="term" value="C:cytosol"/>
    <property type="evidence" value="ECO:0007669"/>
    <property type="project" value="TreeGrafter"/>
</dbReference>
<comment type="caution">
    <text evidence="5">The sequence shown here is derived from an EMBL/GenBank/DDBJ whole genome shotgun (WGS) entry which is preliminary data.</text>
</comment>
<dbReference type="InterPro" id="IPR029069">
    <property type="entry name" value="HotDog_dom_sf"/>
</dbReference>
<gene>
    <name evidence="5" type="ORF">FHR98_002118</name>
</gene>
<organism evidence="5 6">
    <name type="scientific">Limibacillus halophilus</name>
    <dbReference type="NCBI Taxonomy" id="1579333"/>
    <lineage>
        <taxon>Bacteria</taxon>
        <taxon>Pseudomonadati</taxon>
        <taxon>Pseudomonadota</taxon>
        <taxon>Alphaproteobacteria</taxon>
        <taxon>Rhodospirillales</taxon>
        <taxon>Rhodovibrionaceae</taxon>
        <taxon>Limibacillus</taxon>
    </lineage>
</organism>
<sequence length="130" mass="14127">MDEEIRPPDREPALRTLAMPGDANPNGDIFGGWVLAQMDLAGAVPAVKRARGRVATVAIDAMRFHRPIFVGDLVSCYATILAEGATSMQVRVETWVERSAGDEIMKVTEGMFVYVAIDADGGKRPLPVRE</sequence>
<dbReference type="EMBL" id="JACHXA010000005">
    <property type="protein sequence ID" value="MBB3065822.1"/>
    <property type="molecule type" value="Genomic_DNA"/>
</dbReference>
<accession>A0A839STK8</accession>
<dbReference type="Gene3D" id="3.10.129.10">
    <property type="entry name" value="Hotdog Thioesterase"/>
    <property type="match status" value="1"/>
</dbReference>
<dbReference type="InterPro" id="IPR006683">
    <property type="entry name" value="Thioestr_dom"/>
</dbReference>
<dbReference type="PANTHER" id="PTHR11049:SF5">
    <property type="entry name" value="ACYL-COA THIOESTER HYDROLASE YCIA"/>
    <property type="match status" value="1"/>
</dbReference>
<dbReference type="Proteomes" id="UP000581135">
    <property type="component" value="Unassembled WGS sequence"/>
</dbReference>